<evidence type="ECO:0000256" key="1">
    <source>
        <dbReference type="ARBA" id="ARBA00006484"/>
    </source>
</evidence>
<dbReference type="PROSITE" id="PS00061">
    <property type="entry name" value="ADH_SHORT"/>
    <property type="match status" value="1"/>
</dbReference>
<evidence type="ECO:0000256" key="2">
    <source>
        <dbReference type="ARBA" id="ARBA00023002"/>
    </source>
</evidence>
<dbReference type="PRINTS" id="PR00080">
    <property type="entry name" value="SDRFAMILY"/>
</dbReference>
<evidence type="ECO:0000259" key="4">
    <source>
        <dbReference type="SMART" id="SM00822"/>
    </source>
</evidence>
<dbReference type="EMBL" id="SGIS01000007">
    <property type="protein sequence ID" value="RZF65295.1"/>
    <property type="molecule type" value="Genomic_DNA"/>
</dbReference>
<comment type="caution">
    <text evidence="5">The sequence shown here is derived from an EMBL/GenBank/DDBJ whole genome shotgun (WGS) entry which is preliminary data.</text>
</comment>
<keyword evidence="6" id="KW-1185">Reference proteome</keyword>
<dbReference type="Gene3D" id="3.40.50.720">
    <property type="entry name" value="NAD(P)-binding Rossmann-like Domain"/>
    <property type="match status" value="1"/>
</dbReference>
<sequence length="250" mass="26220">MDITGNVILITGGGSGIGRALAIALHERGNRVIVAGRRLEPLEQLAADVPGIAVAQLDIADPHAIAPFAASVTAAHPALNVVIHNAGIMRAEDLLADGFALDTAEATIATNLLGPIRLTAALLPHLRAQPKASILTVSSGLAFVPLAATPTYSATKAAIHSWSQSLRAQLAPTGIDVIEIAPPAVATDLMPGHAQNPNSMPLDAYIAETMALFEAHPHGPENTVERVLFLRNAEHDGHYDETFAMLNQRH</sequence>
<keyword evidence="2" id="KW-0560">Oxidoreductase</keyword>
<dbReference type="InterPro" id="IPR057326">
    <property type="entry name" value="KR_dom"/>
</dbReference>
<dbReference type="Proteomes" id="UP000292085">
    <property type="component" value="Unassembled WGS sequence"/>
</dbReference>
<dbReference type="AlphaFoldDB" id="A0A4Q6XYK8"/>
<protein>
    <submittedName>
        <fullName evidence="5">SDR family NAD(P)-dependent oxidoreductase</fullName>
    </submittedName>
</protein>
<evidence type="ECO:0000256" key="3">
    <source>
        <dbReference type="RuleBase" id="RU000363"/>
    </source>
</evidence>
<name>A0A4Q6XYK8_9SPHN</name>
<proteinExistence type="inferred from homology"/>
<evidence type="ECO:0000313" key="6">
    <source>
        <dbReference type="Proteomes" id="UP000292085"/>
    </source>
</evidence>
<dbReference type="SUPFAM" id="SSF51735">
    <property type="entry name" value="NAD(P)-binding Rossmann-fold domains"/>
    <property type="match status" value="1"/>
</dbReference>
<dbReference type="InterPro" id="IPR036291">
    <property type="entry name" value="NAD(P)-bd_dom_sf"/>
</dbReference>
<dbReference type="PRINTS" id="PR00081">
    <property type="entry name" value="GDHRDH"/>
</dbReference>
<gene>
    <name evidence="5" type="ORF">EWE75_06370</name>
</gene>
<dbReference type="PANTHER" id="PTHR44196">
    <property type="entry name" value="DEHYDROGENASE/REDUCTASE SDR FAMILY MEMBER 7B"/>
    <property type="match status" value="1"/>
</dbReference>
<dbReference type="Pfam" id="PF00106">
    <property type="entry name" value="adh_short"/>
    <property type="match status" value="1"/>
</dbReference>
<dbReference type="SMART" id="SM00822">
    <property type="entry name" value="PKS_KR"/>
    <property type="match status" value="1"/>
</dbReference>
<dbReference type="InterPro" id="IPR020904">
    <property type="entry name" value="Sc_DH/Rdtase_CS"/>
</dbReference>
<dbReference type="GO" id="GO:0016020">
    <property type="term" value="C:membrane"/>
    <property type="evidence" value="ECO:0007669"/>
    <property type="project" value="TreeGrafter"/>
</dbReference>
<comment type="similarity">
    <text evidence="1 3">Belongs to the short-chain dehydrogenases/reductases (SDR) family.</text>
</comment>
<dbReference type="OrthoDB" id="9810734at2"/>
<organism evidence="5 6">
    <name type="scientific">Sphingomonas populi</name>
    <dbReference type="NCBI Taxonomy" id="2484750"/>
    <lineage>
        <taxon>Bacteria</taxon>
        <taxon>Pseudomonadati</taxon>
        <taxon>Pseudomonadota</taxon>
        <taxon>Alphaproteobacteria</taxon>
        <taxon>Sphingomonadales</taxon>
        <taxon>Sphingomonadaceae</taxon>
        <taxon>Sphingomonas</taxon>
    </lineage>
</organism>
<accession>A0A4Q6XYK8</accession>
<dbReference type="GO" id="GO:0016491">
    <property type="term" value="F:oxidoreductase activity"/>
    <property type="evidence" value="ECO:0007669"/>
    <property type="project" value="UniProtKB-KW"/>
</dbReference>
<dbReference type="PANTHER" id="PTHR44196:SF1">
    <property type="entry name" value="DEHYDROGENASE_REDUCTASE SDR FAMILY MEMBER 7B"/>
    <property type="match status" value="1"/>
</dbReference>
<dbReference type="InterPro" id="IPR002347">
    <property type="entry name" value="SDR_fam"/>
</dbReference>
<dbReference type="RefSeq" id="WP_130155828.1">
    <property type="nucleotide sequence ID" value="NZ_SGIS01000007.1"/>
</dbReference>
<feature type="domain" description="Ketoreductase" evidence="4">
    <location>
        <begin position="6"/>
        <end position="186"/>
    </location>
</feature>
<reference evidence="5 6" key="1">
    <citation type="submission" date="2019-02" db="EMBL/GenBank/DDBJ databases">
        <authorList>
            <person name="Li Y."/>
        </authorList>
    </citation>
    <scope>NUCLEOTIDE SEQUENCE [LARGE SCALE GENOMIC DNA]</scope>
    <source>
        <strain evidence="5 6">3-7</strain>
    </source>
</reference>
<evidence type="ECO:0000313" key="5">
    <source>
        <dbReference type="EMBL" id="RZF65295.1"/>
    </source>
</evidence>